<name>A0ACA9U6G9_BIOOC</name>
<dbReference type="Proteomes" id="UP000836387">
    <property type="component" value="Unassembled WGS sequence"/>
</dbReference>
<sequence length="136" mass="15100">MDVVAERIQLAQSEITNYQATLATAQGKTVMAFTFATVLFIHIRTRRVLAMNDQVFVSIAVSLVLGLVAFYGHEITEQLPRIFQDAGLPSPSKDDNVAKTEKKEVPTPPAEPPTINGEGIYHRFRGYGKAKQQFHV</sequence>
<evidence type="ECO:0000313" key="2">
    <source>
        <dbReference type="Proteomes" id="UP000836387"/>
    </source>
</evidence>
<evidence type="ECO:0000313" key="1">
    <source>
        <dbReference type="EMBL" id="CAG9948273.1"/>
    </source>
</evidence>
<reference evidence="1" key="2">
    <citation type="submission" date="2021-10" db="EMBL/GenBank/DDBJ databases">
        <authorList>
            <person name="Piombo E."/>
        </authorList>
    </citation>
    <scope>NUCLEOTIDE SEQUENCE</scope>
</reference>
<reference evidence="1" key="1">
    <citation type="submission" date="2020-04" db="EMBL/GenBank/DDBJ databases">
        <authorList>
            <person name="Broberg M."/>
        </authorList>
    </citation>
    <scope>NUCLEOTIDE SEQUENCE</scope>
</reference>
<proteinExistence type="predicted"/>
<accession>A0ACA9U6G9</accession>
<comment type="caution">
    <text evidence="1">The sequence shown here is derived from an EMBL/GenBank/DDBJ whole genome shotgun (WGS) entry which is preliminary data.</text>
</comment>
<organism evidence="1 2">
    <name type="scientific">Clonostachys rosea f. rosea IK726</name>
    <dbReference type="NCBI Taxonomy" id="1349383"/>
    <lineage>
        <taxon>Eukaryota</taxon>
        <taxon>Fungi</taxon>
        <taxon>Dikarya</taxon>
        <taxon>Ascomycota</taxon>
        <taxon>Pezizomycotina</taxon>
        <taxon>Sordariomycetes</taxon>
        <taxon>Hypocreomycetidae</taxon>
        <taxon>Hypocreales</taxon>
        <taxon>Bionectriaceae</taxon>
        <taxon>Clonostachys</taxon>
    </lineage>
</organism>
<gene>
    <name evidence="1" type="ORF">CRV2_00013808</name>
</gene>
<keyword evidence="2" id="KW-1185">Reference proteome</keyword>
<dbReference type="EMBL" id="CADEHS020000024">
    <property type="protein sequence ID" value="CAG9948273.1"/>
    <property type="molecule type" value="Genomic_DNA"/>
</dbReference>
<protein>
    <submittedName>
        <fullName evidence="1">Uncharacterized protein</fullName>
    </submittedName>
</protein>